<organism evidence="1 2">
    <name type="scientific">Scutellospora calospora</name>
    <dbReference type="NCBI Taxonomy" id="85575"/>
    <lineage>
        <taxon>Eukaryota</taxon>
        <taxon>Fungi</taxon>
        <taxon>Fungi incertae sedis</taxon>
        <taxon>Mucoromycota</taxon>
        <taxon>Glomeromycotina</taxon>
        <taxon>Glomeromycetes</taxon>
        <taxon>Diversisporales</taxon>
        <taxon>Gigasporaceae</taxon>
        <taxon>Scutellospora</taxon>
    </lineage>
</organism>
<keyword evidence="2" id="KW-1185">Reference proteome</keyword>
<proteinExistence type="predicted"/>
<dbReference type="EMBL" id="CAJVPM010008690">
    <property type="protein sequence ID" value="CAG8557328.1"/>
    <property type="molecule type" value="Genomic_DNA"/>
</dbReference>
<evidence type="ECO:0000313" key="2">
    <source>
        <dbReference type="Proteomes" id="UP000789860"/>
    </source>
</evidence>
<feature type="non-terminal residue" evidence="1">
    <location>
        <position position="1"/>
    </location>
</feature>
<gene>
    <name evidence="1" type="ORF">SCALOS_LOCUS5387</name>
</gene>
<accession>A0ACA9M3F7</accession>
<name>A0ACA9M3F7_9GLOM</name>
<comment type="caution">
    <text evidence="1">The sequence shown here is derived from an EMBL/GenBank/DDBJ whole genome shotgun (WGS) entry which is preliminary data.</text>
</comment>
<sequence>DDWILSRCPSLSSDKTSDDWALSRCSDKASDDWTLLRHSSLSLNKAT</sequence>
<protein>
    <submittedName>
        <fullName evidence="1">432_t:CDS:1</fullName>
    </submittedName>
</protein>
<dbReference type="Proteomes" id="UP000789860">
    <property type="component" value="Unassembled WGS sequence"/>
</dbReference>
<reference evidence="1" key="1">
    <citation type="submission" date="2021-06" db="EMBL/GenBank/DDBJ databases">
        <authorList>
            <person name="Kallberg Y."/>
            <person name="Tangrot J."/>
            <person name="Rosling A."/>
        </authorList>
    </citation>
    <scope>NUCLEOTIDE SEQUENCE</scope>
    <source>
        <strain evidence="1">AU212A</strain>
    </source>
</reference>
<evidence type="ECO:0000313" key="1">
    <source>
        <dbReference type="EMBL" id="CAG8557328.1"/>
    </source>
</evidence>